<dbReference type="Proteomes" id="UP000186914">
    <property type="component" value="Unassembled WGS sequence"/>
</dbReference>
<keyword evidence="3" id="KW-1185">Reference proteome</keyword>
<organism evidence="2 3">
    <name type="scientific">Haladaptatus litoreus</name>
    <dbReference type="NCBI Taxonomy" id="553468"/>
    <lineage>
        <taxon>Archaea</taxon>
        <taxon>Methanobacteriati</taxon>
        <taxon>Methanobacteriota</taxon>
        <taxon>Stenosarchaea group</taxon>
        <taxon>Halobacteria</taxon>
        <taxon>Halobacteriales</taxon>
        <taxon>Haladaptataceae</taxon>
        <taxon>Haladaptatus</taxon>
    </lineage>
</organism>
<evidence type="ECO:0000313" key="3">
    <source>
        <dbReference type="Proteomes" id="UP000186914"/>
    </source>
</evidence>
<protein>
    <submittedName>
        <fullName evidence="2">Uncharacterized protein</fullName>
    </submittedName>
</protein>
<dbReference type="EMBL" id="FTNO01000003">
    <property type="protein sequence ID" value="SIR69807.1"/>
    <property type="molecule type" value="Genomic_DNA"/>
</dbReference>
<sequence length="147" mass="15321">MTDKQHNSQSDYDRGYDEGYDQARRHTRQSTRRGTLAAIVGALITVLLALLVLLVVFFGGIWLGSLVTDEPIDAPVAPVVPANAGADGDVTIVEGDTTVTIAGTGAATVPTPVGDYSIVVEPTTITVPTNGDLSKLAVRTGGVTIHH</sequence>
<name>A0A1N7D222_9EURY</name>
<dbReference type="AlphaFoldDB" id="A0A1N7D222"/>
<accession>A0A1N7D222</accession>
<reference evidence="3" key="1">
    <citation type="submission" date="2017-01" db="EMBL/GenBank/DDBJ databases">
        <authorList>
            <person name="Varghese N."/>
            <person name="Submissions S."/>
        </authorList>
    </citation>
    <scope>NUCLEOTIDE SEQUENCE [LARGE SCALE GENOMIC DNA]</scope>
    <source>
        <strain evidence="3">CGMCC 1.7737</strain>
    </source>
</reference>
<keyword evidence="1" id="KW-0812">Transmembrane</keyword>
<gene>
    <name evidence="2" type="ORF">SAMN05421858_3415</name>
</gene>
<proteinExistence type="predicted"/>
<keyword evidence="1" id="KW-0472">Membrane</keyword>
<evidence type="ECO:0000313" key="2">
    <source>
        <dbReference type="EMBL" id="SIR69807.1"/>
    </source>
</evidence>
<feature type="transmembrane region" description="Helical" evidence="1">
    <location>
        <begin position="34"/>
        <end position="63"/>
    </location>
</feature>
<dbReference type="RefSeq" id="WP_139328902.1">
    <property type="nucleotide sequence ID" value="NZ_FTNO01000003.1"/>
</dbReference>
<evidence type="ECO:0000256" key="1">
    <source>
        <dbReference type="SAM" id="Phobius"/>
    </source>
</evidence>
<keyword evidence="1" id="KW-1133">Transmembrane helix</keyword>